<protein>
    <submittedName>
        <fullName evidence="2">Uncharacterized protein</fullName>
    </submittedName>
</protein>
<proteinExistence type="predicted"/>
<reference evidence="2 3" key="1">
    <citation type="submission" date="2014-06" db="EMBL/GenBank/DDBJ databases">
        <title>Evolutionary Origins and Diversification of the Mycorrhizal Mutualists.</title>
        <authorList>
            <consortium name="DOE Joint Genome Institute"/>
            <consortium name="Mycorrhizal Genomics Consortium"/>
            <person name="Kohler A."/>
            <person name="Kuo A."/>
            <person name="Nagy L.G."/>
            <person name="Floudas D."/>
            <person name="Copeland A."/>
            <person name="Barry K.W."/>
            <person name="Cichocki N."/>
            <person name="Veneault-Fourrey C."/>
            <person name="LaButti K."/>
            <person name="Lindquist E.A."/>
            <person name="Lipzen A."/>
            <person name="Lundell T."/>
            <person name="Morin E."/>
            <person name="Murat C."/>
            <person name="Riley R."/>
            <person name="Ohm R."/>
            <person name="Sun H."/>
            <person name="Tunlid A."/>
            <person name="Henrissat B."/>
            <person name="Grigoriev I.V."/>
            <person name="Hibbett D.S."/>
            <person name="Martin F."/>
        </authorList>
    </citation>
    <scope>NUCLEOTIDE SEQUENCE [LARGE SCALE GENOMIC DNA]</scope>
    <source>
        <strain evidence="2 3">SS14</strain>
    </source>
</reference>
<dbReference type="Proteomes" id="UP000054279">
    <property type="component" value="Unassembled WGS sequence"/>
</dbReference>
<dbReference type="AlphaFoldDB" id="A0A0C9VV93"/>
<organism evidence="2 3">
    <name type="scientific">Sphaerobolus stellatus (strain SS14)</name>
    <dbReference type="NCBI Taxonomy" id="990650"/>
    <lineage>
        <taxon>Eukaryota</taxon>
        <taxon>Fungi</taxon>
        <taxon>Dikarya</taxon>
        <taxon>Basidiomycota</taxon>
        <taxon>Agaricomycotina</taxon>
        <taxon>Agaricomycetes</taxon>
        <taxon>Phallomycetidae</taxon>
        <taxon>Geastrales</taxon>
        <taxon>Sphaerobolaceae</taxon>
        <taxon>Sphaerobolus</taxon>
    </lineage>
</organism>
<dbReference type="EMBL" id="KN837104">
    <property type="protein sequence ID" value="KIJ46984.1"/>
    <property type="molecule type" value="Genomic_DNA"/>
</dbReference>
<feature type="region of interest" description="Disordered" evidence="1">
    <location>
        <begin position="77"/>
        <end position="98"/>
    </location>
</feature>
<evidence type="ECO:0000313" key="3">
    <source>
        <dbReference type="Proteomes" id="UP000054279"/>
    </source>
</evidence>
<sequence length="160" mass="17991">MHRLYIECRALQPHLRSPDHTVVILRIDEYVRSLPGLPRNLVVHHDDPNWMIDVVQATWSRPEGLHVNVDDADVCVGEPMDQDETDPEPNPIQHTAGSSSLANRLDYGEGGSFLHPPADAHELWARVSYFDSLVPQGTACESTAEITEALTRDMYTDTHE</sequence>
<name>A0A0C9VV93_SPHS4</name>
<evidence type="ECO:0000313" key="2">
    <source>
        <dbReference type="EMBL" id="KIJ46984.1"/>
    </source>
</evidence>
<evidence type="ECO:0000256" key="1">
    <source>
        <dbReference type="SAM" id="MobiDB-lite"/>
    </source>
</evidence>
<keyword evidence="3" id="KW-1185">Reference proteome</keyword>
<dbReference type="HOGENOM" id="CLU_117314_0_0_1"/>
<gene>
    <name evidence="2" type="ORF">M422DRAFT_249265</name>
</gene>
<accession>A0A0C9VV93</accession>